<organism evidence="2 3">
    <name type="scientific">Roseateles agri</name>
    <dbReference type="NCBI Taxonomy" id="3098619"/>
    <lineage>
        <taxon>Bacteria</taxon>
        <taxon>Pseudomonadati</taxon>
        <taxon>Pseudomonadota</taxon>
        <taxon>Betaproteobacteria</taxon>
        <taxon>Burkholderiales</taxon>
        <taxon>Sphaerotilaceae</taxon>
        <taxon>Roseateles</taxon>
    </lineage>
</organism>
<proteinExistence type="predicted"/>
<dbReference type="InterPro" id="IPR036374">
    <property type="entry name" value="OxRdtase_Mopterin-bd_sf"/>
</dbReference>
<accession>A0ABU5DED8</accession>
<dbReference type="Proteomes" id="UP001285263">
    <property type="component" value="Unassembled WGS sequence"/>
</dbReference>
<dbReference type="RefSeq" id="WP_320422564.1">
    <property type="nucleotide sequence ID" value="NZ_JAXCLA010000003.1"/>
</dbReference>
<evidence type="ECO:0000259" key="1">
    <source>
        <dbReference type="Pfam" id="PF00174"/>
    </source>
</evidence>
<sequence>MKSETLQRSAAALCVTGDVPNALSLDLAQLEALPHHALGPIDIACMTGRPVAHVDRYAGVRLTDVLDATGLAQLHRSELKRCIVVASGRDGYQALFSWCELYNSPIGAQALILFERNGEPLDDHLGPLALISAADTHLGPRHLRHLDGLAVRRL</sequence>
<reference evidence="2 3" key="1">
    <citation type="submission" date="2023-11" db="EMBL/GenBank/DDBJ databases">
        <title>Paucibacter sp. nov., isolated from fresh soil in Korea.</title>
        <authorList>
            <person name="Le N.T.T."/>
        </authorList>
    </citation>
    <scope>NUCLEOTIDE SEQUENCE [LARGE SCALE GENOMIC DNA]</scope>
    <source>
        <strain evidence="2 3">R3-3</strain>
    </source>
</reference>
<feature type="domain" description="Oxidoreductase molybdopterin-binding" evidence="1">
    <location>
        <begin position="12"/>
        <end position="131"/>
    </location>
</feature>
<dbReference type="Pfam" id="PF00174">
    <property type="entry name" value="Oxidored_molyb"/>
    <property type="match status" value="1"/>
</dbReference>
<dbReference type="SUPFAM" id="SSF56524">
    <property type="entry name" value="Oxidoreductase molybdopterin-binding domain"/>
    <property type="match status" value="1"/>
</dbReference>
<protein>
    <submittedName>
        <fullName evidence="2">Molybdopterin-dependent oxidoreductase</fullName>
    </submittedName>
</protein>
<dbReference type="InterPro" id="IPR000572">
    <property type="entry name" value="OxRdtase_Mopterin-bd_dom"/>
</dbReference>
<evidence type="ECO:0000313" key="2">
    <source>
        <dbReference type="EMBL" id="MDY0744649.1"/>
    </source>
</evidence>
<dbReference type="EMBL" id="JAXCLA010000003">
    <property type="protein sequence ID" value="MDY0744649.1"/>
    <property type="molecule type" value="Genomic_DNA"/>
</dbReference>
<name>A0ABU5DED8_9BURK</name>
<comment type="caution">
    <text evidence="2">The sequence shown here is derived from an EMBL/GenBank/DDBJ whole genome shotgun (WGS) entry which is preliminary data.</text>
</comment>
<gene>
    <name evidence="2" type="ORF">SNE35_09030</name>
</gene>
<keyword evidence="3" id="KW-1185">Reference proteome</keyword>
<dbReference type="Gene3D" id="3.90.420.10">
    <property type="entry name" value="Oxidoreductase, molybdopterin-binding domain"/>
    <property type="match status" value="1"/>
</dbReference>
<evidence type="ECO:0000313" key="3">
    <source>
        <dbReference type="Proteomes" id="UP001285263"/>
    </source>
</evidence>